<accession>A0A2K1QSR6</accession>
<dbReference type="PANTHER" id="PTHR43289:SF33">
    <property type="entry name" value="SERINE_THREONINE KINASE 31"/>
    <property type="match status" value="1"/>
</dbReference>
<feature type="region of interest" description="Disordered" evidence="5">
    <location>
        <begin position="302"/>
        <end position="328"/>
    </location>
</feature>
<keyword evidence="3 7" id="KW-0418">Kinase</keyword>
<evidence type="ECO:0000256" key="4">
    <source>
        <dbReference type="ARBA" id="ARBA00022840"/>
    </source>
</evidence>
<evidence type="ECO:0000256" key="2">
    <source>
        <dbReference type="ARBA" id="ARBA00022741"/>
    </source>
</evidence>
<dbReference type="InterPro" id="IPR011009">
    <property type="entry name" value="Kinase-like_dom_sf"/>
</dbReference>
<dbReference type="GO" id="GO:0005524">
    <property type="term" value="F:ATP binding"/>
    <property type="evidence" value="ECO:0007669"/>
    <property type="project" value="UniProtKB-KW"/>
</dbReference>
<sequence>MYDRQRPQPIRVFSDSVTADLHAACLPITAPEYEHSLRSNQAIAGSHATPFSYSDATLTARSSARPAHVSRPSTVPLRPSPQLGHNGVISPPSTPPNRSPSNSISYHEPDKPVLKAVPDDLCISTEGGELLGSGLWSNVYKVTTDGPLSQSPSRTDLLTPPTTPQKATSCAIQVYAVKTASRPDAREVFQEEARTLAYLQRHPSSPSFIIPFHGIANANTALIFTLAPHTLETYVRTTPPPSLLSDFPKIYTHLISGLTHLHALSLIHADIKPANILLSPSASGAPLARYADFSASFLSDTPVTVPQPDPSLPSPASSAPVSRANSQRKGNAIGGGTYGFMAPEQLSANPVVNEPSYASDVYALGMTLLTALMGAESPYREMEQGNVFLYREAVKMGDAIGFAKRDAGLRKRLGELEAEERGKRMLDGVKMAVKKGRAERICAEAWRGWALENLNG</sequence>
<keyword evidence="8" id="KW-1185">Reference proteome</keyword>
<protein>
    <submittedName>
        <fullName evidence="7">Serine/threonine-protein kinase ssp1</fullName>
    </submittedName>
</protein>
<dbReference type="InterPro" id="IPR008271">
    <property type="entry name" value="Ser/Thr_kinase_AS"/>
</dbReference>
<dbReference type="AlphaFoldDB" id="A0A2K1QSR6"/>
<dbReference type="STRING" id="2082308.A0A2K1QSR6"/>
<name>A0A2K1QSR6_9PEZI</name>
<organism evidence="7 8">
    <name type="scientific">Sphaceloma murrayae</name>
    <dbReference type="NCBI Taxonomy" id="2082308"/>
    <lineage>
        <taxon>Eukaryota</taxon>
        <taxon>Fungi</taxon>
        <taxon>Dikarya</taxon>
        <taxon>Ascomycota</taxon>
        <taxon>Pezizomycotina</taxon>
        <taxon>Dothideomycetes</taxon>
        <taxon>Dothideomycetidae</taxon>
        <taxon>Myriangiales</taxon>
        <taxon>Elsinoaceae</taxon>
        <taxon>Sphaceloma</taxon>
    </lineage>
</organism>
<dbReference type="SMART" id="SM00220">
    <property type="entry name" value="S_TKc"/>
    <property type="match status" value="1"/>
</dbReference>
<dbReference type="EMBL" id="NKHZ01000047">
    <property type="protein sequence ID" value="PNS18092.1"/>
    <property type="molecule type" value="Genomic_DNA"/>
</dbReference>
<evidence type="ECO:0000256" key="5">
    <source>
        <dbReference type="SAM" id="MobiDB-lite"/>
    </source>
</evidence>
<keyword evidence="1" id="KW-0808">Transferase</keyword>
<comment type="caution">
    <text evidence="7">The sequence shown here is derived from an EMBL/GenBank/DDBJ whole genome shotgun (WGS) entry which is preliminary data.</text>
</comment>
<dbReference type="Proteomes" id="UP000243797">
    <property type="component" value="Unassembled WGS sequence"/>
</dbReference>
<reference evidence="7 8" key="1">
    <citation type="submission" date="2017-06" db="EMBL/GenBank/DDBJ databases">
        <title>Draft genome sequence of a variant of Elsinoe murrayae.</title>
        <authorList>
            <person name="Cheng Q."/>
        </authorList>
    </citation>
    <scope>NUCLEOTIDE SEQUENCE [LARGE SCALE GENOMIC DNA]</scope>
    <source>
        <strain evidence="7 8">CQ-2017a</strain>
    </source>
</reference>
<feature type="compositionally biased region" description="Low complexity" evidence="5">
    <location>
        <begin position="314"/>
        <end position="325"/>
    </location>
</feature>
<dbReference type="PROSITE" id="PS00108">
    <property type="entry name" value="PROTEIN_KINASE_ST"/>
    <property type="match status" value="1"/>
</dbReference>
<dbReference type="InterPro" id="IPR000719">
    <property type="entry name" value="Prot_kinase_dom"/>
</dbReference>
<dbReference type="Pfam" id="PF00069">
    <property type="entry name" value="Pkinase"/>
    <property type="match status" value="1"/>
</dbReference>
<gene>
    <name evidence="7" type="ORF">CAC42_4051</name>
</gene>
<feature type="region of interest" description="Disordered" evidence="5">
    <location>
        <begin position="57"/>
        <end position="110"/>
    </location>
</feature>
<evidence type="ECO:0000259" key="6">
    <source>
        <dbReference type="PROSITE" id="PS50011"/>
    </source>
</evidence>
<proteinExistence type="predicted"/>
<dbReference type="SUPFAM" id="SSF56112">
    <property type="entry name" value="Protein kinase-like (PK-like)"/>
    <property type="match status" value="1"/>
</dbReference>
<evidence type="ECO:0000256" key="3">
    <source>
        <dbReference type="ARBA" id="ARBA00022777"/>
    </source>
</evidence>
<dbReference type="PANTHER" id="PTHR43289">
    <property type="entry name" value="MITOGEN-ACTIVATED PROTEIN KINASE KINASE KINASE 20-RELATED"/>
    <property type="match status" value="1"/>
</dbReference>
<feature type="domain" description="Protein kinase" evidence="6">
    <location>
        <begin position="125"/>
        <end position="456"/>
    </location>
</feature>
<evidence type="ECO:0000313" key="8">
    <source>
        <dbReference type="Proteomes" id="UP000243797"/>
    </source>
</evidence>
<dbReference type="FunCoup" id="A0A2K1QSR6">
    <property type="interactions" value="172"/>
</dbReference>
<evidence type="ECO:0000256" key="1">
    <source>
        <dbReference type="ARBA" id="ARBA00022679"/>
    </source>
</evidence>
<dbReference type="OrthoDB" id="1668230at2759"/>
<dbReference type="GO" id="GO:0004674">
    <property type="term" value="F:protein serine/threonine kinase activity"/>
    <property type="evidence" value="ECO:0007669"/>
    <property type="project" value="TreeGrafter"/>
</dbReference>
<keyword evidence="2" id="KW-0547">Nucleotide-binding</keyword>
<dbReference type="InParanoid" id="A0A2K1QSR6"/>
<dbReference type="PROSITE" id="PS50011">
    <property type="entry name" value="PROTEIN_KINASE_DOM"/>
    <property type="match status" value="1"/>
</dbReference>
<evidence type="ECO:0000313" key="7">
    <source>
        <dbReference type="EMBL" id="PNS18092.1"/>
    </source>
</evidence>
<dbReference type="Gene3D" id="1.10.510.10">
    <property type="entry name" value="Transferase(Phosphotransferase) domain 1"/>
    <property type="match status" value="1"/>
</dbReference>
<keyword evidence="4" id="KW-0067">ATP-binding</keyword>